<evidence type="ECO:0000313" key="6">
    <source>
        <dbReference type="Ensembl" id="ENSSFOP00015073335.1"/>
    </source>
</evidence>
<evidence type="ECO:0000313" key="7">
    <source>
        <dbReference type="Proteomes" id="UP000694397"/>
    </source>
</evidence>
<dbReference type="GO" id="GO:0005737">
    <property type="term" value="C:cytoplasm"/>
    <property type="evidence" value="ECO:0007669"/>
    <property type="project" value="UniProtKB-ARBA"/>
</dbReference>
<dbReference type="PRINTS" id="PR01407">
    <property type="entry name" value="BUTYPHLNCDUF"/>
</dbReference>
<dbReference type="SMART" id="SM00589">
    <property type="entry name" value="PRY"/>
    <property type="match status" value="1"/>
</dbReference>
<evidence type="ECO:0000256" key="2">
    <source>
        <dbReference type="ARBA" id="ARBA00022771"/>
    </source>
</evidence>
<dbReference type="InterPro" id="IPR043136">
    <property type="entry name" value="B30.2/SPRY_sf"/>
</dbReference>
<evidence type="ECO:0000259" key="5">
    <source>
        <dbReference type="PROSITE" id="PS50188"/>
    </source>
</evidence>
<feature type="domain" description="B30.2/SPRY" evidence="5">
    <location>
        <begin position="117"/>
        <end position="308"/>
    </location>
</feature>
<keyword evidence="4" id="KW-0175">Coiled coil</keyword>
<dbReference type="GeneTree" id="ENSGT01150000286899"/>
<keyword evidence="2" id="KW-0863">Zinc-finger</keyword>
<dbReference type="Pfam" id="PF13765">
    <property type="entry name" value="PRY"/>
    <property type="match status" value="1"/>
</dbReference>
<gene>
    <name evidence="6" type="primary">LOC108932650</name>
</gene>
<dbReference type="AlphaFoldDB" id="A0A8C9WG04"/>
<sequence length="308" mass="34728">MIRSIEKRRSEVKHLIKAQEEAALIRSERLLKHLEEEIDELKKGVSKLEGLFQTEDHIDFLQSSQSVCVPSASAEFPSVTISPNCSFGILETPISNLKDQLEKILKEETFKISEIVKEIHVIEPRIREDFLQHVCKLTLDPNSVHNQLCLSEENTVVMLAENAQPYPDHPERFDSWQAVLCREGLSGCSYWEVEGTGRNGSHIAMSYKGIGRKGKDLNSLFGCNDKSWRLYCSPTSYSFCHNNEETPVSGPSSSTIGVYLDHRAGTLSFYSVSDTMTLLHRVQTTFTEPLYPGFYVNVGCTVKLCSLC</sequence>
<dbReference type="Pfam" id="PF25600">
    <property type="entry name" value="TRIM_CC"/>
    <property type="match status" value="1"/>
</dbReference>
<dbReference type="InterPro" id="IPR003879">
    <property type="entry name" value="Butyrophylin_SPRY"/>
</dbReference>
<dbReference type="InterPro" id="IPR051051">
    <property type="entry name" value="E3_ubiq-ligase_TRIM/RNF"/>
</dbReference>
<keyword evidence="1" id="KW-0479">Metal-binding</keyword>
<evidence type="ECO:0000256" key="3">
    <source>
        <dbReference type="ARBA" id="ARBA00022833"/>
    </source>
</evidence>
<dbReference type="PANTHER" id="PTHR25465:SF5">
    <property type="entry name" value="E3 UBIQUITIN_ISG15 LIGASE TRIM25-RELATED"/>
    <property type="match status" value="1"/>
</dbReference>
<reference evidence="6 7" key="1">
    <citation type="submission" date="2019-04" db="EMBL/GenBank/DDBJ databases">
        <authorList>
            <consortium name="Wellcome Sanger Institute Data Sharing"/>
        </authorList>
    </citation>
    <scope>NUCLEOTIDE SEQUENCE [LARGE SCALE GENOMIC DNA]</scope>
</reference>
<keyword evidence="3" id="KW-0862">Zinc</keyword>
<dbReference type="Ensembl" id="ENSSFOT00015050935.1">
    <property type="protein sequence ID" value="ENSSFOP00015073335.1"/>
    <property type="gene ID" value="ENSSFOG00015031938.1"/>
</dbReference>
<organism evidence="6 7">
    <name type="scientific">Scleropages formosus</name>
    <name type="common">Asian bonytongue</name>
    <name type="synonym">Osteoglossum formosum</name>
    <dbReference type="NCBI Taxonomy" id="113540"/>
    <lineage>
        <taxon>Eukaryota</taxon>
        <taxon>Metazoa</taxon>
        <taxon>Chordata</taxon>
        <taxon>Craniata</taxon>
        <taxon>Vertebrata</taxon>
        <taxon>Euteleostomi</taxon>
        <taxon>Actinopterygii</taxon>
        <taxon>Neopterygii</taxon>
        <taxon>Teleostei</taxon>
        <taxon>Osteoglossocephala</taxon>
        <taxon>Osteoglossomorpha</taxon>
        <taxon>Osteoglossiformes</taxon>
        <taxon>Osteoglossidae</taxon>
        <taxon>Scleropages</taxon>
    </lineage>
</organism>
<dbReference type="InterPro" id="IPR058030">
    <property type="entry name" value="TRIM8/14/16/25/29/45/65_CC"/>
</dbReference>
<reference evidence="6" key="3">
    <citation type="submission" date="2025-09" db="UniProtKB">
        <authorList>
            <consortium name="Ensembl"/>
        </authorList>
    </citation>
    <scope>IDENTIFICATION</scope>
</reference>
<dbReference type="PANTHER" id="PTHR25465">
    <property type="entry name" value="B-BOX DOMAIN CONTAINING"/>
    <property type="match status" value="1"/>
</dbReference>
<evidence type="ECO:0000256" key="1">
    <source>
        <dbReference type="ARBA" id="ARBA00022723"/>
    </source>
</evidence>
<dbReference type="Pfam" id="PF00622">
    <property type="entry name" value="SPRY"/>
    <property type="match status" value="1"/>
</dbReference>
<dbReference type="CDD" id="cd16040">
    <property type="entry name" value="SPRY_PRY_SNTX"/>
    <property type="match status" value="1"/>
</dbReference>
<feature type="coiled-coil region" evidence="4">
    <location>
        <begin position="2"/>
        <end position="51"/>
    </location>
</feature>
<protein>
    <recommendedName>
        <fullName evidence="5">B30.2/SPRY domain-containing protein</fullName>
    </recommendedName>
</protein>
<dbReference type="Proteomes" id="UP000694397">
    <property type="component" value="Chromosome 9"/>
</dbReference>
<dbReference type="OrthoDB" id="6270329at2759"/>
<dbReference type="PROSITE" id="PS50188">
    <property type="entry name" value="B302_SPRY"/>
    <property type="match status" value="1"/>
</dbReference>
<dbReference type="SMART" id="SM00449">
    <property type="entry name" value="SPRY"/>
    <property type="match status" value="1"/>
</dbReference>
<dbReference type="SUPFAM" id="SSF49899">
    <property type="entry name" value="Concanavalin A-like lectins/glucanases"/>
    <property type="match status" value="1"/>
</dbReference>
<proteinExistence type="predicted"/>
<keyword evidence="7" id="KW-1185">Reference proteome</keyword>
<reference evidence="6" key="2">
    <citation type="submission" date="2025-08" db="UniProtKB">
        <authorList>
            <consortium name="Ensembl"/>
        </authorList>
    </citation>
    <scope>IDENTIFICATION</scope>
</reference>
<dbReference type="InterPro" id="IPR003877">
    <property type="entry name" value="SPRY_dom"/>
</dbReference>
<dbReference type="InterPro" id="IPR013320">
    <property type="entry name" value="ConA-like_dom_sf"/>
</dbReference>
<dbReference type="InterPro" id="IPR001870">
    <property type="entry name" value="B30.2/SPRY"/>
</dbReference>
<dbReference type="Gene3D" id="2.60.120.920">
    <property type="match status" value="1"/>
</dbReference>
<name>A0A8C9WG04_SCLFO</name>
<evidence type="ECO:0000256" key="4">
    <source>
        <dbReference type="SAM" id="Coils"/>
    </source>
</evidence>
<dbReference type="InterPro" id="IPR006574">
    <property type="entry name" value="PRY"/>
</dbReference>
<accession>A0A8C9WG04</accession>
<dbReference type="GO" id="GO:0008270">
    <property type="term" value="F:zinc ion binding"/>
    <property type="evidence" value="ECO:0007669"/>
    <property type="project" value="UniProtKB-KW"/>
</dbReference>